<dbReference type="InterPro" id="IPR051082">
    <property type="entry name" value="Pentapeptide-BTB/POZ_domain"/>
</dbReference>
<dbReference type="EMBL" id="JBHSIM010000046">
    <property type="protein sequence ID" value="MFC4835148.1"/>
    <property type="molecule type" value="Genomic_DNA"/>
</dbReference>
<dbReference type="Proteomes" id="UP001595909">
    <property type="component" value="Unassembled WGS sequence"/>
</dbReference>
<organism evidence="1 2">
    <name type="scientific">Actinomycetospora chibensis</name>
    <dbReference type="NCBI Taxonomy" id="663606"/>
    <lineage>
        <taxon>Bacteria</taxon>
        <taxon>Bacillati</taxon>
        <taxon>Actinomycetota</taxon>
        <taxon>Actinomycetes</taxon>
        <taxon>Pseudonocardiales</taxon>
        <taxon>Pseudonocardiaceae</taxon>
        <taxon>Actinomycetospora</taxon>
    </lineage>
</organism>
<dbReference type="Pfam" id="PF00805">
    <property type="entry name" value="Pentapeptide"/>
    <property type="match status" value="3"/>
</dbReference>
<comment type="caution">
    <text evidence="1">The sequence shown here is derived from an EMBL/GenBank/DDBJ whole genome shotgun (WGS) entry which is preliminary data.</text>
</comment>
<dbReference type="SUPFAM" id="SSF141571">
    <property type="entry name" value="Pentapeptide repeat-like"/>
    <property type="match status" value="1"/>
</dbReference>
<sequence>MDVRLGGIYGFARLAQDSPRDQAAIVEVLGSYIRDRLPSVGTPECAPAAPPSFLMPEDLTTAMYVMSRRDRRSDDGARVILDGLCHPPVWEGADLRGFSFNSANLVGAKFLRTDLTRGEFDFANLTNANLIRADLTRAVLRGAVLRGADLRGADLKAALLIGADLSGANLTDADLTDADLTGANLTGANLTGADLTGADLPPP</sequence>
<proteinExistence type="predicted"/>
<protein>
    <submittedName>
        <fullName evidence="1">Pentapeptide repeat-containing protein</fullName>
    </submittedName>
</protein>
<evidence type="ECO:0000313" key="2">
    <source>
        <dbReference type="Proteomes" id="UP001595909"/>
    </source>
</evidence>
<dbReference type="RefSeq" id="WP_337994151.1">
    <property type="nucleotide sequence ID" value="NZ_BAABHN010000046.1"/>
</dbReference>
<reference evidence="2" key="1">
    <citation type="journal article" date="2019" name="Int. J. Syst. Evol. Microbiol.">
        <title>The Global Catalogue of Microorganisms (GCM) 10K type strain sequencing project: providing services to taxonomists for standard genome sequencing and annotation.</title>
        <authorList>
            <consortium name="The Broad Institute Genomics Platform"/>
            <consortium name="The Broad Institute Genome Sequencing Center for Infectious Disease"/>
            <person name="Wu L."/>
            <person name="Ma J."/>
        </authorList>
    </citation>
    <scope>NUCLEOTIDE SEQUENCE [LARGE SCALE GENOMIC DNA]</scope>
    <source>
        <strain evidence="2">CCUG 50347</strain>
    </source>
</reference>
<dbReference type="PANTHER" id="PTHR14136:SF17">
    <property type="entry name" value="BTB_POZ DOMAIN-CONTAINING PROTEIN KCTD9"/>
    <property type="match status" value="1"/>
</dbReference>
<gene>
    <name evidence="1" type="ORF">ACFPEL_22250</name>
</gene>
<dbReference type="InterPro" id="IPR001646">
    <property type="entry name" value="5peptide_repeat"/>
</dbReference>
<dbReference type="PANTHER" id="PTHR14136">
    <property type="entry name" value="BTB_POZ DOMAIN-CONTAINING PROTEIN KCTD9"/>
    <property type="match status" value="1"/>
</dbReference>
<keyword evidence="2" id="KW-1185">Reference proteome</keyword>
<evidence type="ECO:0000313" key="1">
    <source>
        <dbReference type="EMBL" id="MFC4835148.1"/>
    </source>
</evidence>
<accession>A0ABV9RMX0</accession>
<dbReference type="Gene3D" id="2.160.20.80">
    <property type="entry name" value="E3 ubiquitin-protein ligase SopA"/>
    <property type="match status" value="1"/>
</dbReference>
<name>A0ABV9RMX0_9PSEU</name>